<name>A0AA51NDH5_9BACT</name>
<evidence type="ECO:0000313" key="1">
    <source>
        <dbReference type="EMBL" id="WMN11605.1"/>
    </source>
</evidence>
<organism evidence="1 2">
    <name type="scientific">Marivirga salinarum</name>
    <dbReference type="NCBI Taxonomy" id="3059078"/>
    <lineage>
        <taxon>Bacteria</taxon>
        <taxon>Pseudomonadati</taxon>
        <taxon>Bacteroidota</taxon>
        <taxon>Cytophagia</taxon>
        <taxon>Cytophagales</taxon>
        <taxon>Marivirgaceae</taxon>
        <taxon>Marivirga</taxon>
    </lineage>
</organism>
<gene>
    <name evidence="1" type="ORF">QYS49_38990</name>
</gene>
<evidence type="ECO:0000313" key="2">
    <source>
        <dbReference type="Proteomes" id="UP001230496"/>
    </source>
</evidence>
<keyword evidence="2" id="KW-1185">Reference proteome</keyword>
<protein>
    <submittedName>
        <fullName evidence="1">Uncharacterized protein</fullName>
    </submittedName>
</protein>
<dbReference type="AlphaFoldDB" id="A0AA51NDH5"/>
<accession>A0AA51NDH5</accession>
<reference evidence="1 2" key="1">
    <citation type="submission" date="2023-08" db="EMBL/GenBank/DDBJ databases">
        <title>Comparative genomics and taxonomic characterization of three novel marine species of genus Marivirga.</title>
        <authorList>
            <person name="Muhammad N."/>
            <person name="Kim S.-G."/>
        </authorList>
    </citation>
    <scope>NUCLEOTIDE SEQUENCE [LARGE SCALE GENOMIC DNA]</scope>
    <source>
        <strain evidence="1 2">BDSF4-3</strain>
    </source>
</reference>
<proteinExistence type="predicted"/>
<dbReference type="Proteomes" id="UP001230496">
    <property type="component" value="Chromosome"/>
</dbReference>
<dbReference type="KEGG" id="msaa:QYS49_38990"/>
<dbReference type="RefSeq" id="WP_308349051.1">
    <property type="nucleotide sequence ID" value="NZ_CP129971.1"/>
</dbReference>
<dbReference type="EMBL" id="CP129971">
    <property type="protein sequence ID" value="WMN11605.1"/>
    <property type="molecule type" value="Genomic_DNA"/>
</dbReference>
<sequence>MLARPFAAAQVQHTIVPGSAAGISNNNFLAWEPKRPLPFAFLPLYLLNRKKTKAMREGLCGKVRLVSRGPLIYPLGKLKAFGCGSHGLWLIFWIV</sequence>